<evidence type="ECO:0000313" key="1">
    <source>
        <dbReference type="EMBL" id="KAL3664656.1"/>
    </source>
</evidence>
<protein>
    <submittedName>
        <fullName evidence="1">Uncharacterized protein</fullName>
    </submittedName>
</protein>
<gene>
    <name evidence="1" type="ORF">V7S43_010406</name>
</gene>
<dbReference type="EMBL" id="JBIMZQ010000023">
    <property type="protein sequence ID" value="KAL3664656.1"/>
    <property type="molecule type" value="Genomic_DNA"/>
</dbReference>
<comment type="caution">
    <text evidence="1">The sequence shown here is derived from an EMBL/GenBank/DDBJ whole genome shotgun (WGS) entry which is preliminary data.</text>
</comment>
<dbReference type="Proteomes" id="UP001632037">
    <property type="component" value="Unassembled WGS sequence"/>
</dbReference>
<proteinExistence type="predicted"/>
<name>A0ABD3FE18_9STRA</name>
<accession>A0ABD3FE18</accession>
<evidence type="ECO:0000313" key="2">
    <source>
        <dbReference type="Proteomes" id="UP001632037"/>
    </source>
</evidence>
<organism evidence="1 2">
    <name type="scientific">Phytophthora oleae</name>
    <dbReference type="NCBI Taxonomy" id="2107226"/>
    <lineage>
        <taxon>Eukaryota</taxon>
        <taxon>Sar</taxon>
        <taxon>Stramenopiles</taxon>
        <taxon>Oomycota</taxon>
        <taxon>Peronosporomycetes</taxon>
        <taxon>Peronosporales</taxon>
        <taxon>Peronosporaceae</taxon>
        <taxon>Phytophthora</taxon>
    </lineage>
</organism>
<reference evidence="1 2" key="1">
    <citation type="submission" date="2024-09" db="EMBL/GenBank/DDBJ databases">
        <title>Genome sequencing and assembly of Phytophthora oleae, isolate VK10A, causative agent of rot of olive drupes.</title>
        <authorList>
            <person name="Conti Taguali S."/>
            <person name="Riolo M."/>
            <person name="La Spada F."/>
            <person name="Cacciola S.O."/>
            <person name="Dionisio G."/>
        </authorList>
    </citation>
    <scope>NUCLEOTIDE SEQUENCE [LARGE SCALE GENOMIC DNA]</scope>
    <source>
        <strain evidence="1 2">VK10A</strain>
    </source>
</reference>
<sequence>MSDLHTEHQEKVAKKMRIADKYLVIDELTPSSSACIPPYTWLDVPEGAEIQRTNCMTYLETHLKAVLDE</sequence>
<dbReference type="AlphaFoldDB" id="A0ABD3FE18"/>
<keyword evidence="2" id="KW-1185">Reference proteome</keyword>